<feature type="coiled-coil region" evidence="1">
    <location>
        <begin position="340"/>
        <end position="406"/>
    </location>
</feature>
<organism evidence="3">
    <name type="scientific">Eutreptiella gymnastica</name>
    <dbReference type="NCBI Taxonomy" id="73025"/>
    <lineage>
        <taxon>Eukaryota</taxon>
        <taxon>Discoba</taxon>
        <taxon>Euglenozoa</taxon>
        <taxon>Euglenida</taxon>
        <taxon>Spirocuta</taxon>
        <taxon>Euglenophyceae</taxon>
        <taxon>Eutreptiales</taxon>
        <taxon>Eutreptiaceae</taxon>
        <taxon>Eutreptiella</taxon>
    </lineage>
</organism>
<dbReference type="EMBL" id="HBJA01024890">
    <property type="protein sequence ID" value="CAE0796945.1"/>
    <property type="molecule type" value="Transcribed_RNA"/>
</dbReference>
<evidence type="ECO:0000256" key="2">
    <source>
        <dbReference type="SAM" id="MobiDB-lite"/>
    </source>
</evidence>
<dbReference type="EMBL" id="HBJA01024889">
    <property type="protein sequence ID" value="CAE0796944.1"/>
    <property type="molecule type" value="Transcribed_RNA"/>
</dbReference>
<sequence length="896" mass="100016">MDIDSVLRRNHGGPRRPHTATAGRAAANKTSVLPPLDAAGQPINVRWARSATAGYTRSRARQVAQLALDTSQAARTRSPSPDMSNSRGHGDHADNADQTLPRLPNSPHSPTASSGCMGFDRLNRTLRKVVARMDEGTLDEKWMAVSCYLERFSAEKVTHNLCEWGNAIISAAGGDGPLNGYTEDHKPQDRLISTCCVVLDRLVDWLVECQPEIGALAQRIREYLYQGLFVEPPDLEANQRLQAFVGMSTEKSALLSAAYEELQAYYEENQRVSSILAAVQGEMGLFQAQLNSAAESGNFWKAAYRRLLFTSWRQDNKLTKEVEAVTLACNAKVAEMQVEGAFLESKIEQHQKTIAGLKREIMEVSDAESRRRSQFLVDRSKLEDHSDSLEEQIKELKKELEALRAPYNNHSPQMESAAAIASELALKMPYNQNSLLQIYNYILEHYAESRPIPGFFGGTAIFDSLAAVLGVLVPDAQWMTAKVSVEKTTKAKRELLNAVFDNMGELDREQAQQTLLAAYRNQDHGGGRFFEALVAQLYVWLMGQAAQNQCRICWKYHPHPQDSNTAEAALAACAQDLAVRIGGTYVDEGAAGKRPLLPSEEADEVGAFCQHLTVSAMYDSVLSEDKVEVWQNVCDFIGSKRGPLAETFAYYATNGLVNPGYQVLNRTQFFDFCADAKLLDGQSQLDKTFAGDVFEQVLRMRMERDDVQEDKDGTQQGARSDVTDEFAFIRQGDWVVATVLMGLRGATSGHELMAVETAVDKILDNAERLQLQGFTAQIRHPTVRAVLEKQMLRLSKVYNYYSEAQGVSPASFCQMLRDAKVLDDKFRAEDGLTAMRFALYLKTASEASAEHMKMDEWRDALVAVVSFRNRTPILSLAQKLMHFLEEEFLKALHRLW</sequence>
<feature type="region of interest" description="Disordered" evidence="2">
    <location>
        <begin position="1"/>
        <end position="38"/>
    </location>
</feature>
<protein>
    <submittedName>
        <fullName evidence="3">Uncharacterized protein</fullName>
    </submittedName>
</protein>
<gene>
    <name evidence="3" type="ORF">EGYM00163_LOCUS8064</name>
    <name evidence="4" type="ORF">EGYM00163_LOCUS8065</name>
</gene>
<evidence type="ECO:0000313" key="3">
    <source>
        <dbReference type="EMBL" id="CAE0796944.1"/>
    </source>
</evidence>
<proteinExistence type="predicted"/>
<evidence type="ECO:0000313" key="4">
    <source>
        <dbReference type="EMBL" id="CAE0796945.1"/>
    </source>
</evidence>
<reference evidence="3" key="1">
    <citation type="submission" date="2021-01" db="EMBL/GenBank/DDBJ databases">
        <authorList>
            <person name="Corre E."/>
            <person name="Pelletier E."/>
            <person name="Niang G."/>
            <person name="Scheremetjew M."/>
            <person name="Finn R."/>
            <person name="Kale V."/>
            <person name="Holt S."/>
            <person name="Cochrane G."/>
            <person name="Meng A."/>
            <person name="Brown T."/>
            <person name="Cohen L."/>
        </authorList>
    </citation>
    <scope>NUCLEOTIDE SEQUENCE</scope>
    <source>
        <strain evidence="3">CCMP1594</strain>
    </source>
</reference>
<accession>A0A6T1TZM0</accession>
<keyword evidence="1" id="KW-0175">Coiled coil</keyword>
<feature type="compositionally biased region" description="Basic residues" evidence="2">
    <location>
        <begin position="8"/>
        <end position="18"/>
    </location>
</feature>
<feature type="region of interest" description="Disordered" evidence="2">
    <location>
        <begin position="63"/>
        <end position="117"/>
    </location>
</feature>
<name>A0A6T1TZM0_9EUGL</name>
<evidence type="ECO:0000256" key="1">
    <source>
        <dbReference type="SAM" id="Coils"/>
    </source>
</evidence>
<dbReference type="AlphaFoldDB" id="A0A6T1TZM0"/>
<feature type="compositionally biased region" description="Polar residues" evidence="2">
    <location>
        <begin position="68"/>
        <end position="87"/>
    </location>
</feature>